<dbReference type="Gene3D" id="1.10.441.10">
    <property type="entry name" value="Phosphomannose Isomerase, domain 2"/>
    <property type="match status" value="1"/>
</dbReference>
<dbReference type="InterPro" id="IPR011051">
    <property type="entry name" value="RmlC_Cupin_sf"/>
</dbReference>
<accession>A0ABU0ZL40</accession>
<feature type="domain" description="Phosphomannose isomerase type I catalytic" evidence="8">
    <location>
        <begin position="3"/>
        <end position="135"/>
    </location>
</feature>
<dbReference type="InterPro" id="IPR046457">
    <property type="entry name" value="PMI_typeI_cat"/>
</dbReference>
<dbReference type="Proteomes" id="UP001230908">
    <property type="component" value="Unassembled WGS sequence"/>
</dbReference>
<evidence type="ECO:0000256" key="7">
    <source>
        <dbReference type="ARBA" id="ARBA00023235"/>
    </source>
</evidence>
<comment type="caution">
    <text evidence="9">The sequence shown here is derived from an EMBL/GenBank/DDBJ whole genome shotgun (WGS) entry which is preliminary data.</text>
</comment>
<dbReference type="EC" id="5.3.1.8" evidence="4"/>
<comment type="similarity">
    <text evidence="3">Belongs to the mannose-6-phosphate isomerase type 1 family.</text>
</comment>
<evidence type="ECO:0000256" key="5">
    <source>
        <dbReference type="ARBA" id="ARBA00022723"/>
    </source>
</evidence>
<dbReference type="GO" id="GO:0004476">
    <property type="term" value="F:mannose-6-phosphate isomerase activity"/>
    <property type="evidence" value="ECO:0007669"/>
    <property type="project" value="UniProtKB-EC"/>
</dbReference>
<dbReference type="Gene3D" id="2.60.120.10">
    <property type="entry name" value="Jelly Rolls"/>
    <property type="match status" value="2"/>
</dbReference>
<reference evidence="9 10" key="1">
    <citation type="submission" date="2023-08" db="EMBL/GenBank/DDBJ databases">
        <title>Phytohabitans sansha sp. nov., isolated from marine sediment.</title>
        <authorList>
            <person name="Zhao Y."/>
            <person name="Yi K."/>
        </authorList>
    </citation>
    <scope>NUCLEOTIDE SEQUENCE [LARGE SCALE GENOMIC DNA]</scope>
    <source>
        <strain evidence="9 10">ZYX-F-186</strain>
    </source>
</reference>
<evidence type="ECO:0000256" key="1">
    <source>
        <dbReference type="ARBA" id="ARBA00000757"/>
    </source>
</evidence>
<dbReference type="CDD" id="cd07011">
    <property type="entry name" value="cupin_PMI_type_I_N"/>
    <property type="match status" value="1"/>
</dbReference>
<dbReference type="Pfam" id="PF20511">
    <property type="entry name" value="PMI_typeI_cat"/>
    <property type="match status" value="1"/>
</dbReference>
<evidence type="ECO:0000259" key="8">
    <source>
        <dbReference type="Pfam" id="PF20511"/>
    </source>
</evidence>
<keyword evidence="7 9" id="KW-0413">Isomerase</keyword>
<dbReference type="PANTHER" id="PTHR10309">
    <property type="entry name" value="MANNOSE-6-PHOSPHATE ISOMERASE"/>
    <property type="match status" value="1"/>
</dbReference>
<keyword evidence="10" id="KW-1185">Reference proteome</keyword>
<organism evidence="9 10">
    <name type="scientific">Phytohabitans maris</name>
    <dbReference type="NCBI Taxonomy" id="3071409"/>
    <lineage>
        <taxon>Bacteria</taxon>
        <taxon>Bacillati</taxon>
        <taxon>Actinomycetota</taxon>
        <taxon>Actinomycetes</taxon>
        <taxon>Micromonosporales</taxon>
        <taxon>Micromonosporaceae</taxon>
    </lineage>
</organism>
<dbReference type="NCBIfam" id="TIGR00218">
    <property type="entry name" value="manA"/>
    <property type="match status" value="1"/>
</dbReference>
<dbReference type="InterPro" id="IPR001250">
    <property type="entry name" value="Man6P_Isoase-1"/>
</dbReference>
<evidence type="ECO:0000313" key="10">
    <source>
        <dbReference type="Proteomes" id="UP001230908"/>
    </source>
</evidence>
<sequence>MRRLAGRIRPYAWGSRSAIARLQGRPVPSDGPEAELWLGAHPRDPATVDGTSLADLIAAEPERLLGGAVVARFGPRLPYLMKVLAAAAPLSLQAHPDAEQARERFAAGHPSYVDAYHKPEMLVAVSDFEALCGFRDPAAAAAVLSTLDAPALDPVLSALGRGDLRTAVAGLIELPAAVVTEATAAPDAPELVRRLAALYPGDPGALVAQLLNHVTLAPGEAIWMPAGNLHAYLDGTGVEIMAASDNVLRGGLTPKPVDVAELLRVLRFEVLDDPVVRPEPVSPGIVTWPAPVEEFVLHRVRPAGGVVELPVTGPRVVLCAAGEVTVDDGAGAVQLAGGEAAFAAAGPAGLSFEGAGEAYVASVPA</sequence>
<evidence type="ECO:0000256" key="3">
    <source>
        <dbReference type="ARBA" id="ARBA00010772"/>
    </source>
</evidence>
<name>A0ABU0ZL40_9ACTN</name>
<dbReference type="PIRSF" id="PIRSF001480">
    <property type="entry name" value="Mannose-6-phosphate_isomerase"/>
    <property type="match status" value="1"/>
</dbReference>
<evidence type="ECO:0000313" key="9">
    <source>
        <dbReference type="EMBL" id="MDQ7907755.1"/>
    </source>
</evidence>
<dbReference type="PRINTS" id="PR00714">
    <property type="entry name" value="MAN6PISMRASE"/>
</dbReference>
<proteinExistence type="inferred from homology"/>
<dbReference type="InterPro" id="IPR016305">
    <property type="entry name" value="Mannose-6-P_Isomerase"/>
</dbReference>
<gene>
    <name evidence="9" type="primary">manA</name>
    <name evidence="9" type="ORF">RB614_24850</name>
</gene>
<keyword evidence="5" id="KW-0479">Metal-binding</keyword>
<comment type="catalytic activity">
    <reaction evidence="1">
        <text>D-mannose 6-phosphate = D-fructose 6-phosphate</text>
        <dbReference type="Rhea" id="RHEA:12356"/>
        <dbReference type="ChEBI" id="CHEBI:58735"/>
        <dbReference type="ChEBI" id="CHEBI:61527"/>
        <dbReference type="EC" id="5.3.1.8"/>
    </reaction>
</comment>
<comment type="cofactor">
    <cofactor evidence="2">
        <name>Zn(2+)</name>
        <dbReference type="ChEBI" id="CHEBI:29105"/>
    </cofactor>
</comment>
<evidence type="ECO:0000256" key="2">
    <source>
        <dbReference type="ARBA" id="ARBA00001947"/>
    </source>
</evidence>
<keyword evidence="6" id="KW-0862">Zinc</keyword>
<dbReference type="RefSeq" id="WP_308715022.1">
    <property type="nucleotide sequence ID" value="NZ_JAVHUY010000024.1"/>
</dbReference>
<dbReference type="PANTHER" id="PTHR10309:SF0">
    <property type="entry name" value="MANNOSE-6-PHOSPHATE ISOMERASE"/>
    <property type="match status" value="1"/>
</dbReference>
<protein>
    <recommendedName>
        <fullName evidence="4">mannose-6-phosphate isomerase</fullName>
        <ecNumber evidence="4">5.3.1.8</ecNumber>
    </recommendedName>
</protein>
<evidence type="ECO:0000256" key="6">
    <source>
        <dbReference type="ARBA" id="ARBA00022833"/>
    </source>
</evidence>
<dbReference type="InterPro" id="IPR014710">
    <property type="entry name" value="RmlC-like_jellyroll"/>
</dbReference>
<evidence type="ECO:0000256" key="4">
    <source>
        <dbReference type="ARBA" id="ARBA00011956"/>
    </source>
</evidence>
<dbReference type="EMBL" id="JAVHUY010000024">
    <property type="protein sequence ID" value="MDQ7907755.1"/>
    <property type="molecule type" value="Genomic_DNA"/>
</dbReference>
<dbReference type="SUPFAM" id="SSF51182">
    <property type="entry name" value="RmlC-like cupins"/>
    <property type="match status" value="1"/>
</dbReference>